<protein>
    <submittedName>
        <fullName evidence="2">YfkD family protein</fullName>
    </submittedName>
</protein>
<dbReference type="Proteomes" id="UP001649381">
    <property type="component" value="Unassembled WGS sequence"/>
</dbReference>
<dbReference type="Pfam" id="PF14167">
    <property type="entry name" value="YfkD"/>
    <property type="match status" value="1"/>
</dbReference>
<keyword evidence="1" id="KW-0732">Signal</keyword>
<evidence type="ECO:0000256" key="1">
    <source>
        <dbReference type="SAM" id="SignalP"/>
    </source>
</evidence>
<comment type="caution">
    <text evidence="2">The sequence shown here is derived from an EMBL/GenBank/DDBJ whole genome shotgun (WGS) entry which is preliminary data.</text>
</comment>
<keyword evidence="3" id="KW-1185">Reference proteome</keyword>
<accession>A0ABS9H690</accession>
<name>A0ABS9H690_9BACL</name>
<proteinExistence type="predicted"/>
<dbReference type="EMBL" id="JAKIJS010000002">
    <property type="protein sequence ID" value="MCF6139298.1"/>
    <property type="molecule type" value="Genomic_DNA"/>
</dbReference>
<evidence type="ECO:0000313" key="3">
    <source>
        <dbReference type="Proteomes" id="UP001649381"/>
    </source>
</evidence>
<evidence type="ECO:0000313" key="2">
    <source>
        <dbReference type="EMBL" id="MCF6139298.1"/>
    </source>
</evidence>
<organism evidence="2 3">
    <name type="scientific">Pseudalkalibacillus berkeleyi</name>
    <dbReference type="NCBI Taxonomy" id="1069813"/>
    <lineage>
        <taxon>Bacteria</taxon>
        <taxon>Bacillati</taxon>
        <taxon>Bacillota</taxon>
        <taxon>Bacilli</taxon>
        <taxon>Bacillales</taxon>
        <taxon>Fictibacillaceae</taxon>
        <taxon>Pseudalkalibacillus</taxon>
    </lineage>
</organism>
<gene>
    <name evidence="2" type="ORF">L2716_16295</name>
</gene>
<sequence>MRKLGIMIACIGLLLWPDQVFSADKSKQATEKVSIPNSTVSISKENSYPNATQDLPDLQPSELTRDMFSTTDVKIDNPELIRLFNESHISPTKTAIGYRANIYLGQWPLSYESSETNVNWEYHKVNVNQLNNRGGNAVQQLRFVQENEQKVSGGLTAKVANSDDVQKMMMIKASEKTQLPLSFTTVIGRGTKKDNVYNIPPKKVGLLSGYVPAVNEKGRVTYGEVYIVLKGSKKRIEVKNVTHQGIGAWIPVQDYITLRFNMTN</sequence>
<feature type="chain" id="PRO_5046860004" evidence="1">
    <location>
        <begin position="23"/>
        <end position="264"/>
    </location>
</feature>
<reference evidence="2 3" key="1">
    <citation type="submission" date="2022-01" db="EMBL/GenBank/DDBJ databases">
        <title>Alkalihalobacillus sp. EGI L200015, a novel bacterium isolated from a salt lake sediment.</title>
        <authorList>
            <person name="Gao L."/>
            <person name="Fang B.-Z."/>
            <person name="Li W.-J."/>
        </authorList>
    </citation>
    <scope>NUCLEOTIDE SEQUENCE [LARGE SCALE GENOMIC DNA]</scope>
    <source>
        <strain evidence="2 3">KCTC 12718</strain>
    </source>
</reference>
<dbReference type="InterPro" id="IPR025548">
    <property type="entry name" value="YfkD"/>
</dbReference>
<dbReference type="RefSeq" id="WP_236338062.1">
    <property type="nucleotide sequence ID" value="NZ_JAKIJS010000002.1"/>
</dbReference>
<feature type="signal peptide" evidence="1">
    <location>
        <begin position="1"/>
        <end position="22"/>
    </location>
</feature>